<dbReference type="PROSITE" id="PS50109">
    <property type="entry name" value="HIS_KIN"/>
    <property type="match status" value="1"/>
</dbReference>
<evidence type="ECO:0000259" key="4">
    <source>
        <dbReference type="PROSITE" id="PS50110"/>
    </source>
</evidence>
<dbReference type="SUPFAM" id="SSF47384">
    <property type="entry name" value="Homodimeric domain of signal transducing histidine kinase"/>
    <property type="match status" value="1"/>
</dbReference>
<feature type="non-terminal residue" evidence="5">
    <location>
        <position position="1"/>
    </location>
</feature>
<feature type="domain" description="Histidine kinase" evidence="3">
    <location>
        <begin position="75"/>
        <end position="289"/>
    </location>
</feature>
<dbReference type="Proteomes" id="UP000739538">
    <property type="component" value="Unassembled WGS sequence"/>
</dbReference>
<keyword evidence="1" id="KW-0597">Phosphoprotein</keyword>
<evidence type="ECO:0000259" key="3">
    <source>
        <dbReference type="PROSITE" id="PS50109"/>
    </source>
</evidence>
<dbReference type="Pfam" id="PF00072">
    <property type="entry name" value="Response_reg"/>
    <property type="match status" value="1"/>
</dbReference>
<dbReference type="CDD" id="cd00082">
    <property type="entry name" value="HisKA"/>
    <property type="match status" value="1"/>
</dbReference>
<feature type="domain" description="Response regulatory" evidence="4">
    <location>
        <begin position="1"/>
        <end position="57"/>
    </location>
</feature>
<gene>
    <name evidence="5" type="ORF">KDA27_28555</name>
</gene>
<dbReference type="SUPFAM" id="SSF52172">
    <property type="entry name" value="CheY-like"/>
    <property type="match status" value="1"/>
</dbReference>
<dbReference type="InterPro" id="IPR003594">
    <property type="entry name" value="HATPase_dom"/>
</dbReference>
<dbReference type="Gene3D" id="1.10.287.130">
    <property type="match status" value="1"/>
</dbReference>
<reference evidence="5" key="2">
    <citation type="journal article" date="2021" name="Microbiome">
        <title>Successional dynamics and alternative stable states in a saline activated sludge microbial community over 9 years.</title>
        <authorList>
            <person name="Wang Y."/>
            <person name="Ye J."/>
            <person name="Ju F."/>
            <person name="Liu L."/>
            <person name="Boyd J.A."/>
            <person name="Deng Y."/>
            <person name="Parks D.H."/>
            <person name="Jiang X."/>
            <person name="Yin X."/>
            <person name="Woodcroft B.J."/>
            <person name="Tyson G.W."/>
            <person name="Hugenholtz P."/>
            <person name="Polz M.F."/>
            <person name="Zhang T."/>
        </authorList>
    </citation>
    <scope>NUCLEOTIDE SEQUENCE</scope>
    <source>
        <strain evidence="5">HKST-UBA02</strain>
    </source>
</reference>
<dbReference type="SUPFAM" id="SSF55874">
    <property type="entry name" value="ATPase domain of HSP90 chaperone/DNA topoisomerase II/histidine kinase"/>
    <property type="match status" value="1"/>
</dbReference>
<dbReference type="GO" id="GO:0000155">
    <property type="term" value="F:phosphorelay sensor kinase activity"/>
    <property type="evidence" value="ECO:0007669"/>
    <property type="project" value="InterPro"/>
</dbReference>
<sequence length="295" mass="32481">FEVLRRLRAAGRTVPTILLTAKGAEEDRVRGLETGADDYVTKPFDPYEFLAKIRVFLRLSFAEEVGQMKSTLITLLAHETRTPLAHILSSAQLLEDEGTFGSKEERNDLLGIILNGAQRLQTIFEKSMFLFQQQSGTIALERTRLELGAVVRSEIDRVQTRVTGVTLEYEGGDDIAIEGQEPLLRQALGILLEQAARRSPSTTPVRVRVESQEQDAVITVSDAGESPDADSLQHYFEIFSVSDIAHHSDALDLDRPICASIVRRHGGSIRATIPEEGGLSCSVVLPSEEDAKQVA</sequence>
<dbReference type="PROSITE" id="PS50110">
    <property type="entry name" value="RESPONSE_REGULATORY"/>
    <property type="match status" value="1"/>
</dbReference>
<evidence type="ECO:0000256" key="1">
    <source>
        <dbReference type="ARBA" id="ARBA00022553"/>
    </source>
</evidence>
<reference evidence="5" key="1">
    <citation type="submission" date="2020-04" db="EMBL/GenBank/DDBJ databases">
        <authorList>
            <person name="Zhang T."/>
        </authorList>
    </citation>
    <scope>NUCLEOTIDE SEQUENCE</scope>
    <source>
        <strain evidence="5">HKST-UBA02</strain>
    </source>
</reference>
<dbReference type="InterPro" id="IPR011006">
    <property type="entry name" value="CheY-like_superfamily"/>
</dbReference>
<comment type="caution">
    <text evidence="2">Lacks conserved residue(s) required for the propagation of feature annotation.</text>
</comment>
<dbReference type="SMART" id="SM00388">
    <property type="entry name" value="HisKA"/>
    <property type="match status" value="1"/>
</dbReference>
<comment type="caution">
    <text evidence="5">The sequence shown here is derived from an EMBL/GenBank/DDBJ whole genome shotgun (WGS) entry which is preliminary data.</text>
</comment>
<dbReference type="Gene3D" id="3.40.50.2300">
    <property type="match status" value="1"/>
</dbReference>
<dbReference type="InterPro" id="IPR036890">
    <property type="entry name" value="HATPase_C_sf"/>
</dbReference>
<dbReference type="SMART" id="SM00387">
    <property type="entry name" value="HATPase_c"/>
    <property type="match status" value="1"/>
</dbReference>
<name>A0A956NI14_UNCEI</name>
<dbReference type="InterPro" id="IPR005467">
    <property type="entry name" value="His_kinase_dom"/>
</dbReference>
<accession>A0A956NI14</accession>
<dbReference type="Pfam" id="PF02518">
    <property type="entry name" value="HATPase_c"/>
    <property type="match status" value="1"/>
</dbReference>
<evidence type="ECO:0000256" key="2">
    <source>
        <dbReference type="PROSITE-ProRule" id="PRU00169"/>
    </source>
</evidence>
<dbReference type="PANTHER" id="PTHR43547:SF2">
    <property type="entry name" value="HYBRID SIGNAL TRANSDUCTION HISTIDINE KINASE C"/>
    <property type="match status" value="1"/>
</dbReference>
<dbReference type="PANTHER" id="PTHR43547">
    <property type="entry name" value="TWO-COMPONENT HISTIDINE KINASE"/>
    <property type="match status" value="1"/>
</dbReference>
<evidence type="ECO:0000313" key="6">
    <source>
        <dbReference type="Proteomes" id="UP000739538"/>
    </source>
</evidence>
<protein>
    <submittedName>
        <fullName evidence="5">Response regulator</fullName>
    </submittedName>
</protein>
<proteinExistence type="predicted"/>
<dbReference type="AlphaFoldDB" id="A0A956NI14"/>
<dbReference type="Pfam" id="PF00512">
    <property type="entry name" value="HisKA"/>
    <property type="match status" value="1"/>
</dbReference>
<evidence type="ECO:0000313" key="5">
    <source>
        <dbReference type="EMBL" id="MCA9759782.1"/>
    </source>
</evidence>
<dbReference type="InterPro" id="IPR036097">
    <property type="entry name" value="HisK_dim/P_sf"/>
</dbReference>
<dbReference type="InterPro" id="IPR001789">
    <property type="entry name" value="Sig_transdc_resp-reg_receiver"/>
</dbReference>
<dbReference type="EMBL" id="JAGQHS010000491">
    <property type="protein sequence ID" value="MCA9759782.1"/>
    <property type="molecule type" value="Genomic_DNA"/>
</dbReference>
<dbReference type="InterPro" id="IPR003661">
    <property type="entry name" value="HisK_dim/P_dom"/>
</dbReference>
<organism evidence="5 6">
    <name type="scientific">Eiseniibacteriota bacterium</name>
    <dbReference type="NCBI Taxonomy" id="2212470"/>
    <lineage>
        <taxon>Bacteria</taxon>
        <taxon>Candidatus Eiseniibacteriota</taxon>
    </lineage>
</organism>
<dbReference type="Gene3D" id="3.30.565.10">
    <property type="entry name" value="Histidine kinase-like ATPase, C-terminal domain"/>
    <property type="match status" value="1"/>
</dbReference>